<keyword evidence="2" id="KW-1185">Reference proteome</keyword>
<dbReference type="EMBL" id="AUZM01000105">
    <property type="protein sequence ID" value="ERT04330.1"/>
    <property type="molecule type" value="Genomic_DNA"/>
</dbReference>
<proteinExistence type="predicted"/>
<accession>U7QBB3</accession>
<name>U7QBB3_9CYAN</name>
<protein>
    <submittedName>
        <fullName evidence="1">Uncharacterized protein</fullName>
    </submittedName>
</protein>
<reference evidence="1 2" key="1">
    <citation type="journal article" date="2013" name="Front. Microbiol.">
        <title>Comparative genomic analyses of the cyanobacterium, Lyngbya aestuarii BL J, a powerful hydrogen producer.</title>
        <authorList>
            <person name="Kothari A."/>
            <person name="Vaughn M."/>
            <person name="Garcia-Pichel F."/>
        </authorList>
    </citation>
    <scope>NUCLEOTIDE SEQUENCE [LARGE SCALE GENOMIC DNA]</scope>
    <source>
        <strain evidence="1 2">BL J</strain>
    </source>
</reference>
<organism evidence="1 2">
    <name type="scientific">Lyngbya aestuarii BL J</name>
    <dbReference type="NCBI Taxonomy" id="1348334"/>
    <lineage>
        <taxon>Bacteria</taxon>
        <taxon>Bacillati</taxon>
        <taxon>Cyanobacteriota</taxon>
        <taxon>Cyanophyceae</taxon>
        <taxon>Oscillatoriophycideae</taxon>
        <taxon>Oscillatoriales</taxon>
        <taxon>Microcoleaceae</taxon>
        <taxon>Lyngbya</taxon>
    </lineage>
</organism>
<evidence type="ECO:0000313" key="2">
    <source>
        <dbReference type="Proteomes" id="UP000017127"/>
    </source>
</evidence>
<comment type="caution">
    <text evidence="1">The sequence shown here is derived from an EMBL/GenBank/DDBJ whole genome shotgun (WGS) entry which is preliminary data.</text>
</comment>
<evidence type="ECO:0000313" key="1">
    <source>
        <dbReference type="EMBL" id="ERT04330.1"/>
    </source>
</evidence>
<dbReference type="AlphaFoldDB" id="U7QBB3"/>
<gene>
    <name evidence="1" type="ORF">M595_5724</name>
</gene>
<sequence length="42" mass="4509">MLINSTSHQSLSLINLSQSLDLKCPIAQAITRCHGGEITVKS</sequence>
<dbReference type="Proteomes" id="UP000017127">
    <property type="component" value="Unassembled WGS sequence"/>
</dbReference>